<keyword evidence="1" id="KW-0812">Transmembrane</keyword>
<dbReference type="InterPro" id="IPR019277">
    <property type="entry name" value="DUF2304"/>
</dbReference>
<feature type="transmembrane region" description="Helical" evidence="1">
    <location>
        <begin position="67"/>
        <end position="87"/>
    </location>
</feature>
<keyword evidence="1" id="KW-1133">Transmembrane helix</keyword>
<sequence length="113" mass="13081">MSIIQVVLSAISVYFLMNRFIRFIRREKTQTGFKLVMTLTVWGGVLFTSLFPTVVHRLSQTLGFGENLNTLIFFGFVIVFIVLFKLLSSIEHLERNLTEIVRKEALKDLIVKK</sequence>
<dbReference type="Proteomes" id="UP000177050">
    <property type="component" value="Unassembled WGS sequence"/>
</dbReference>
<gene>
    <name evidence="2" type="ORF">A3K52_03120</name>
</gene>
<dbReference type="EMBL" id="MGBR01000001">
    <property type="protein sequence ID" value="OGK73751.1"/>
    <property type="molecule type" value="Genomic_DNA"/>
</dbReference>
<evidence type="ECO:0000313" key="3">
    <source>
        <dbReference type="Proteomes" id="UP000177050"/>
    </source>
</evidence>
<reference evidence="2 3" key="1">
    <citation type="journal article" date="2016" name="Nat. Commun.">
        <title>Thousands of microbial genomes shed light on interconnected biogeochemical processes in an aquifer system.</title>
        <authorList>
            <person name="Anantharaman K."/>
            <person name="Brown C.T."/>
            <person name="Hug L.A."/>
            <person name="Sharon I."/>
            <person name="Castelle C.J."/>
            <person name="Probst A.J."/>
            <person name="Thomas B.C."/>
            <person name="Singh A."/>
            <person name="Wilkins M.J."/>
            <person name="Karaoz U."/>
            <person name="Brodie E.L."/>
            <person name="Williams K.H."/>
            <person name="Hubbard S.S."/>
            <person name="Banfield J.F."/>
        </authorList>
    </citation>
    <scope>NUCLEOTIDE SEQUENCE [LARGE SCALE GENOMIC DNA]</scope>
</reference>
<accession>A0A1F7L0X2</accession>
<proteinExistence type="predicted"/>
<dbReference type="AlphaFoldDB" id="A0A1F7L0X2"/>
<feature type="transmembrane region" description="Helical" evidence="1">
    <location>
        <begin position="6"/>
        <end position="24"/>
    </location>
</feature>
<feature type="transmembrane region" description="Helical" evidence="1">
    <location>
        <begin position="36"/>
        <end position="55"/>
    </location>
</feature>
<evidence type="ECO:0000256" key="1">
    <source>
        <dbReference type="SAM" id="Phobius"/>
    </source>
</evidence>
<evidence type="ECO:0000313" key="2">
    <source>
        <dbReference type="EMBL" id="OGK73751.1"/>
    </source>
</evidence>
<organism evidence="2 3">
    <name type="scientific">Candidatus Roizmanbacteria bacterium RIFOXYD1_FULL_38_12</name>
    <dbReference type="NCBI Taxonomy" id="1802093"/>
    <lineage>
        <taxon>Bacteria</taxon>
        <taxon>Candidatus Roizmaniibacteriota</taxon>
    </lineage>
</organism>
<name>A0A1F7L0X2_9BACT</name>
<comment type="caution">
    <text evidence="2">The sequence shown here is derived from an EMBL/GenBank/DDBJ whole genome shotgun (WGS) entry which is preliminary data.</text>
</comment>
<evidence type="ECO:0008006" key="4">
    <source>
        <dbReference type="Google" id="ProtNLM"/>
    </source>
</evidence>
<dbReference type="Pfam" id="PF10066">
    <property type="entry name" value="DUF2304"/>
    <property type="match status" value="1"/>
</dbReference>
<keyword evidence="1" id="KW-0472">Membrane</keyword>
<protein>
    <recommendedName>
        <fullName evidence="4">DUF2304 domain-containing protein</fullName>
    </recommendedName>
</protein>